<evidence type="ECO:0000256" key="25">
    <source>
        <dbReference type="SAM" id="Phobius"/>
    </source>
</evidence>
<gene>
    <name evidence="29" type="ORF">GDO54_009308</name>
</gene>
<dbReference type="InterPro" id="IPR001873">
    <property type="entry name" value="ENaC"/>
</dbReference>
<dbReference type="GO" id="GO:0015280">
    <property type="term" value="F:ligand-gated sodium channel activity"/>
    <property type="evidence" value="ECO:0007669"/>
    <property type="project" value="TreeGrafter"/>
</dbReference>
<evidence type="ECO:0000256" key="3">
    <source>
        <dbReference type="ARBA" id="ARBA00022448"/>
    </source>
</evidence>
<dbReference type="EC" id="3.4.22.42" evidence="22"/>
<evidence type="ECO:0000256" key="4">
    <source>
        <dbReference type="ARBA" id="ARBA00022461"/>
    </source>
</evidence>
<feature type="chain" id="PRO_5043416322" description="Cathepsin O" evidence="26">
    <location>
        <begin position="21"/>
        <end position="807"/>
    </location>
</feature>
<evidence type="ECO:0000256" key="19">
    <source>
        <dbReference type="ARBA" id="ARBA00023303"/>
    </source>
</evidence>
<dbReference type="EMBL" id="DYDO01000003">
    <property type="protein sequence ID" value="DBA29038.1"/>
    <property type="molecule type" value="Genomic_DNA"/>
</dbReference>
<feature type="domain" description="Peptidase C1A papain C-terminal" evidence="27">
    <location>
        <begin position="139"/>
        <end position="352"/>
    </location>
</feature>
<sequence length="807" mass="91135">MLCLCVLWSGLCIHLSTSLAARLQGHPLGDNHTSLPEPSAAPHPSAANDTFLGFLEIFGRKYPAPGRDVEDRYRVFLENLERHKYLNGFVRGAGDAFYGINQFSDLSAEEFSHIYLKSYPAMKENYIVPNETFLQEDALPLRFDWRDKNFVTTVKNQMDCGACWAFSIVDTVESAYAIKGHPLTELSVQQVIDCSYMDNGCNGGSTASALRWLLQSQTKLVRSSVYPYKSHTGSCHYFPSTEFGVSIKGYKAYDLSGSEAVMMKLLIHYGPLAVIVDALSWQYYLGGIIQHHCSSGHSNHAVLVVGYDKSGDIPYWIVKNSWGTTWGIDGYVHIKMGDNLCALWHKMHFFVRKHSAPCAEERRIYNRDFAVSTSFHGLHNLVHGNSTGTAGQIRRVLWFIVVMVSVIAALSQVCSRIINYFSWPTTTSVTVKYVDKIEFPSVTFCNLNRFQTRAVHNLSVAFFMWNIVSTVLHFSNTGKDSEDIKEMIEFLQLNQNFSIKDFTKNNGFYLNNSTLLKCDFFGNPCYPQDFEHVFTEYGNCYTFNHNTPESNKRISTAGKGLSVLFDIKQTEFTDDPALGFVDAGITFVIHSPKVPPRFDGLGLHSPVGMHAHASIRHFKSIMQEYPWGQCNPDLTLKYHEVYSTYGCVQECKAHYIQEECGCLPFLLPGVGKECDLPKFYNCVYPALYRIDKLELCSVGTYNSSCPVPCEETDYPATLSYSTFPSDKAADFLSNKLSKNISYIRCLTASLVALLLGLFCGASMITVIEILEFVLTNFFWACAFLLLKVPNISQWTNRQLRYKQEIQD</sequence>
<dbReference type="InterPro" id="IPR013201">
    <property type="entry name" value="Prot_inhib_I29"/>
</dbReference>
<feature type="signal peptide" evidence="26">
    <location>
        <begin position="1"/>
        <end position="20"/>
    </location>
</feature>
<accession>A0AAV3APH7</accession>
<keyword evidence="5" id="KW-0645">Protease</keyword>
<dbReference type="Gene3D" id="1.10.287.820">
    <property type="entry name" value="Acid-sensing ion channel domain"/>
    <property type="match status" value="1"/>
</dbReference>
<evidence type="ECO:0000256" key="18">
    <source>
        <dbReference type="ARBA" id="ARBA00023228"/>
    </source>
</evidence>
<evidence type="ECO:0000256" key="23">
    <source>
        <dbReference type="ARBA" id="ARBA00072046"/>
    </source>
</evidence>
<dbReference type="GO" id="GO:0005764">
    <property type="term" value="C:lysosome"/>
    <property type="evidence" value="ECO:0007669"/>
    <property type="project" value="UniProtKB-SubCell"/>
</dbReference>
<dbReference type="PROSITE" id="PS00639">
    <property type="entry name" value="THIOL_PROTEASE_HIS"/>
    <property type="match status" value="1"/>
</dbReference>
<dbReference type="GO" id="GO:0008234">
    <property type="term" value="F:cysteine-type peptidase activity"/>
    <property type="evidence" value="ECO:0007669"/>
    <property type="project" value="UniProtKB-KW"/>
</dbReference>
<keyword evidence="4 24" id="KW-0894">Sodium channel</keyword>
<protein>
    <recommendedName>
        <fullName evidence="23">Cathepsin O</fullName>
        <ecNumber evidence="22">3.4.22.42</ecNumber>
    </recommendedName>
</protein>
<evidence type="ECO:0000313" key="30">
    <source>
        <dbReference type="Proteomes" id="UP001181693"/>
    </source>
</evidence>
<dbReference type="FunFam" id="3.90.70.10:FF:000079">
    <property type="entry name" value="Cathepsin O"/>
    <property type="match status" value="1"/>
</dbReference>
<feature type="domain" description="Cathepsin propeptide inhibitor" evidence="28">
    <location>
        <begin position="51"/>
        <end position="111"/>
    </location>
</feature>
<dbReference type="Proteomes" id="UP001181693">
    <property type="component" value="Unassembled WGS sequence"/>
</dbReference>
<comment type="caution">
    <text evidence="29">The sequence shown here is derived from an EMBL/GenBank/DDBJ whole genome shotgun (WGS) entry which is preliminary data.</text>
</comment>
<keyword evidence="14" id="KW-0865">Zymogen</keyword>
<dbReference type="InterPro" id="IPR025661">
    <property type="entry name" value="Pept_asp_AS"/>
</dbReference>
<keyword evidence="15" id="KW-1015">Disulfide bond</keyword>
<dbReference type="Pfam" id="PF00112">
    <property type="entry name" value="Peptidase_C1"/>
    <property type="match status" value="1"/>
</dbReference>
<evidence type="ECO:0000256" key="10">
    <source>
        <dbReference type="ARBA" id="ARBA00022989"/>
    </source>
</evidence>
<dbReference type="Pfam" id="PF00858">
    <property type="entry name" value="ASC"/>
    <property type="match status" value="1"/>
</dbReference>
<evidence type="ECO:0000259" key="27">
    <source>
        <dbReference type="SMART" id="SM00645"/>
    </source>
</evidence>
<dbReference type="InterPro" id="IPR038765">
    <property type="entry name" value="Papain-like_cys_pep_sf"/>
</dbReference>
<organism evidence="29 30">
    <name type="scientific">Pyxicephalus adspersus</name>
    <name type="common">African bullfrog</name>
    <dbReference type="NCBI Taxonomy" id="30357"/>
    <lineage>
        <taxon>Eukaryota</taxon>
        <taxon>Metazoa</taxon>
        <taxon>Chordata</taxon>
        <taxon>Craniata</taxon>
        <taxon>Vertebrata</taxon>
        <taxon>Euteleostomi</taxon>
        <taxon>Amphibia</taxon>
        <taxon>Batrachia</taxon>
        <taxon>Anura</taxon>
        <taxon>Neobatrachia</taxon>
        <taxon>Ranoidea</taxon>
        <taxon>Pyxicephalidae</taxon>
        <taxon>Pyxicephalinae</taxon>
        <taxon>Pyxicephalus</taxon>
    </lineage>
</organism>
<dbReference type="PRINTS" id="PR01078">
    <property type="entry name" value="AMINACHANNEL"/>
</dbReference>
<evidence type="ECO:0000256" key="24">
    <source>
        <dbReference type="RuleBase" id="RU000679"/>
    </source>
</evidence>
<keyword evidence="30" id="KW-1185">Reference proteome</keyword>
<reference evidence="29" key="1">
    <citation type="thesis" date="2020" institute="ProQuest LLC" country="789 East Eisenhower Parkway, Ann Arbor, MI, USA">
        <title>Comparative Genomics and Chromosome Evolution.</title>
        <authorList>
            <person name="Mudd A.B."/>
        </authorList>
    </citation>
    <scope>NUCLEOTIDE SEQUENCE</scope>
    <source>
        <strain evidence="29">1538</strain>
        <tissue evidence="29">Blood</tissue>
    </source>
</reference>
<evidence type="ECO:0000256" key="15">
    <source>
        <dbReference type="ARBA" id="ARBA00023157"/>
    </source>
</evidence>
<dbReference type="SMART" id="SM00645">
    <property type="entry name" value="Pept_C1"/>
    <property type="match status" value="1"/>
</dbReference>
<keyword evidence="12 24" id="KW-0406">Ion transport</keyword>
<keyword evidence="18" id="KW-0458">Lysosome</keyword>
<dbReference type="SUPFAM" id="SSF54001">
    <property type="entry name" value="Cysteine proteinases"/>
    <property type="match status" value="1"/>
</dbReference>
<keyword evidence="17 24" id="KW-0739">Sodium transport</keyword>
<dbReference type="GO" id="GO:0006508">
    <property type="term" value="P:proteolysis"/>
    <property type="evidence" value="ECO:0007669"/>
    <property type="project" value="UniProtKB-KW"/>
</dbReference>
<proteinExistence type="inferred from homology"/>
<comment type="subcellular location">
    <subcellularLocation>
        <location evidence="2">Lysosome</location>
    </subcellularLocation>
    <subcellularLocation>
        <location evidence="1">Membrane</location>
        <topology evidence="1">Multi-pass membrane protein</topology>
    </subcellularLocation>
</comment>
<evidence type="ECO:0000256" key="1">
    <source>
        <dbReference type="ARBA" id="ARBA00004141"/>
    </source>
</evidence>
<keyword evidence="7 26" id="KW-0732">Signal</keyword>
<evidence type="ECO:0000256" key="5">
    <source>
        <dbReference type="ARBA" id="ARBA00022670"/>
    </source>
</evidence>
<dbReference type="InterPro" id="IPR039417">
    <property type="entry name" value="Peptidase_C1A_papain-like"/>
</dbReference>
<keyword evidence="11" id="KW-0915">Sodium</keyword>
<dbReference type="Gene3D" id="2.60.470.10">
    <property type="entry name" value="Acid-sensing ion channels like domains"/>
    <property type="match status" value="1"/>
</dbReference>
<keyword evidence="10 25" id="KW-1133">Transmembrane helix</keyword>
<evidence type="ECO:0000256" key="12">
    <source>
        <dbReference type="ARBA" id="ARBA00023065"/>
    </source>
</evidence>
<evidence type="ECO:0000256" key="13">
    <source>
        <dbReference type="ARBA" id="ARBA00023136"/>
    </source>
</evidence>
<evidence type="ECO:0000256" key="14">
    <source>
        <dbReference type="ARBA" id="ARBA00023145"/>
    </source>
</evidence>
<keyword evidence="3 24" id="KW-0813">Transport</keyword>
<dbReference type="PANTHER" id="PTHR11690:SF286">
    <property type="entry name" value="ACID-SENSING ION CHANNEL 5"/>
    <property type="match status" value="1"/>
</dbReference>
<dbReference type="InterPro" id="IPR000668">
    <property type="entry name" value="Peptidase_C1A_C"/>
</dbReference>
<evidence type="ECO:0000256" key="2">
    <source>
        <dbReference type="ARBA" id="ARBA00004371"/>
    </source>
</evidence>
<evidence type="ECO:0000256" key="16">
    <source>
        <dbReference type="ARBA" id="ARBA00023180"/>
    </source>
</evidence>
<dbReference type="InterPro" id="IPR025660">
    <property type="entry name" value="Pept_his_AS"/>
</dbReference>
<comment type="function">
    <text evidence="21">Proteolytic enzyme possibly involved in normal cellular protein degradation and turnover.</text>
</comment>
<feature type="transmembrane region" description="Helical" evidence="25">
    <location>
        <begin position="745"/>
        <end position="767"/>
    </location>
</feature>
<keyword evidence="16" id="KW-0325">Glycoprotein</keyword>
<dbReference type="CDD" id="cd02248">
    <property type="entry name" value="Peptidase_C1A"/>
    <property type="match status" value="1"/>
</dbReference>
<dbReference type="AlphaFoldDB" id="A0AAV3APH7"/>
<evidence type="ECO:0000256" key="20">
    <source>
        <dbReference type="ARBA" id="ARBA00051025"/>
    </source>
</evidence>
<feature type="transmembrane region" description="Helical" evidence="25">
    <location>
        <begin position="773"/>
        <end position="792"/>
    </location>
</feature>
<evidence type="ECO:0000256" key="26">
    <source>
        <dbReference type="SAM" id="SignalP"/>
    </source>
</evidence>
<dbReference type="Pfam" id="PF08246">
    <property type="entry name" value="Inhibitor_I29"/>
    <property type="match status" value="1"/>
</dbReference>
<evidence type="ECO:0000256" key="9">
    <source>
        <dbReference type="ARBA" id="ARBA00022807"/>
    </source>
</evidence>
<keyword evidence="8" id="KW-0378">Hydrolase</keyword>
<evidence type="ECO:0000256" key="8">
    <source>
        <dbReference type="ARBA" id="ARBA00022801"/>
    </source>
</evidence>
<dbReference type="PANTHER" id="PTHR11690">
    <property type="entry name" value="AMILORIDE-SENSITIVE SODIUM CHANNEL-RELATED"/>
    <property type="match status" value="1"/>
</dbReference>
<keyword evidence="19 24" id="KW-0407">Ion channel</keyword>
<name>A0AAV3APH7_PYXAD</name>
<dbReference type="Gene3D" id="3.90.70.10">
    <property type="entry name" value="Cysteine proteinases"/>
    <property type="match status" value="1"/>
</dbReference>
<evidence type="ECO:0000313" key="29">
    <source>
        <dbReference type="EMBL" id="DBA29038.1"/>
    </source>
</evidence>
<evidence type="ECO:0000256" key="21">
    <source>
        <dbReference type="ARBA" id="ARBA00053492"/>
    </source>
</evidence>
<dbReference type="GO" id="GO:0005886">
    <property type="term" value="C:plasma membrane"/>
    <property type="evidence" value="ECO:0007669"/>
    <property type="project" value="TreeGrafter"/>
</dbReference>
<dbReference type="PROSITE" id="PS00640">
    <property type="entry name" value="THIOL_PROTEASE_ASN"/>
    <property type="match status" value="1"/>
</dbReference>
<evidence type="ECO:0000256" key="11">
    <source>
        <dbReference type="ARBA" id="ARBA00023053"/>
    </source>
</evidence>
<evidence type="ECO:0000256" key="22">
    <source>
        <dbReference type="ARBA" id="ARBA00066464"/>
    </source>
</evidence>
<keyword evidence="6 24" id="KW-0812">Transmembrane</keyword>
<evidence type="ECO:0000256" key="7">
    <source>
        <dbReference type="ARBA" id="ARBA00022729"/>
    </source>
</evidence>
<keyword evidence="13 25" id="KW-0472">Membrane</keyword>
<keyword evidence="9" id="KW-0788">Thiol protease</keyword>
<comment type="catalytic activity">
    <reaction evidence="20">
        <text>The recombinant human enzyme hydrolyzes synthetic endopeptidase substrates including Z-Phe-Arg-NHMec and Z-Arg-Arg-NHMec.</text>
        <dbReference type="EC" id="3.4.22.42"/>
    </reaction>
</comment>
<comment type="similarity">
    <text evidence="24">Belongs to the amiloride-sensitive sodium channel (TC 1.A.6) family.</text>
</comment>
<dbReference type="SMART" id="SM00848">
    <property type="entry name" value="Inhibitor_I29"/>
    <property type="match status" value="1"/>
</dbReference>
<feature type="transmembrane region" description="Helical" evidence="25">
    <location>
        <begin position="396"/>
        <end position="414"/>
    </location>
</feature>
<evidence type="ECO:0000256" key="6">
    <source>
        <dbReference type="ARBA" id="ARBA00022692"/>
    </source>
</evidence>
<evidence type="ECO:0000259" key="28">
    <source>
        <dbReference type="SMART" id="SM00848"/>
    </source>
</evidence>
<evidence type="ECO:0000256" key="17">
    <source>
        <dbReference type="ARBA" id="ARBA00023201"/>
    </source>
</evidence>